<keyword evidence="2" id="KW-1185">Reference proteome</keyword>
<name>A0ACD3A2Z6_9AGAR</name>
<reference evidence="1 2" key="1">
    <citation type="journal article" date="2019" name="Nat. Ecol. Evol.">
        <title>Megaphylogeny resolves global patterns of mushroom evolution.</title>
        <authorList>
            <person name="Varga T."/>
            <person name="Krizsan K."/>
            <person name="Foldi C."/>
            <person name="Dima B."/>
            <person name="Sanchez-Garcia M."/>
            <person name="Sanchez-Ramirez S."/>
            <person name="Szollosi G.J."/>
            <person name="Szarkandi J.G."/>
            <person name="Papp V."/>
            <person name="Albert L."/>
            <person name="Andreopoulos W."/>
            <person name="Angelini C."/>
            <person name="Antonin V."/>
            <person name="Barry K.W."/>
            <person name="Bougher N.L."/>
            <person name="Buchanan P."/>
            <person name="Buyck B."/>
            <person name="Bense V."/>
            <person name="Catcheside P."/>
            <person name="Chovatia M."/>
            <person name="Cooper J."/>
            <person name="Damon W."/>
            <person name="Desjardin D."/>
            <person name="Finy P."/>
            <person name="Geml J."/>
            <person name="Haridas S."/>
            <person name="Hughes K."/>
            <person name="Justo A."/>
            <person name="Karasinski D."/>
            <person name="Kautmanova I."/>
            <person name="Kiss B."/>
            <person name="Kocsube S."/>
            <person name="Kotiranta H."/>
            <person name="LaButti K.M."/>
            <person name="Lechner B.E."/>
            <person name="Liimatainen K."/>
            <person name="Lipzen A."/>
            <person name="Lukacs Z."/>
            <person name="Mihaltcheva S."/>
            <person name="Morgado L.N."/>
            <person name="Niskanen T."/>
            <person name="Noordeloos M.E."/>
            <person name="Ohm R.A."/>
            <person name="Ortiz-Santana B."/>
            <person name="Ovrebo C."/>
            <person name="Racz N."/>
            <person name="Riley R."/>
            <person name="Savchenko A."/>
            <person name="Shiryaev A."/>
            <person name="Soop K."/>
            <person name="Spirin V."/>
            <person name="Szebenyi C."/>
            <person name="Tomsovsky M."/>
            <person name="Tulloss R.E."/>
            <person name="Uehling J."/>
            <person name="Grigoriev I.V."/>
            <person name="Vagvolgyi C."/>
            <person name="Papp T."/>
            <person name="Martin F.M."/>
            <person name="Miettinen O."/>
            <person name="Hibbett D.S."/>
            <person name="Nagy L.G."/>
        </authorList>
    </citation>
    <scope>NUCLEOTIDE SEQUENCE [LARGE SCALE GENOMIC DNA]</scope>
    <source>
        <strain evidence="1 2">NL-1719</strain>
    </source>
</reference>
<proteinExistence type="predicted"/>
<dbReference type="Proteomes" id="UP000308600">
    <property type="component" value="Unassembled WGS sequence"/>
</dbReference>
<gene>
    <name evidence="1" type="ORF">BDN72DRAFT_780075</name>
</gene>
<protein>
    <submittedName>
        <fullName evidence="1">Uncharacterized protein</fullName>
    </submittedName>
</protein>
<evidence type="ECO:0000313" key="2">
    <source>
        <dbReference type="Proteomes" id="UP000308600"/>
    </source>
</evidence>
<sequence length="461" mass="51863">IQPALIYAGLALATLMRSSECEYGFDGRKGALELRSHAQSALETAFNTSARVDATLAEAALILALFELSPHPEHDHDKITAAIVFLDTIIRQTQLTNIDAADPEVCHFIPNRVPEVADGAYRDNLTCSCIPSNPPEAPSGNSCWYYTLPWDTAWSPRQIEAEESRRLCWNALSLVSRYVVQCAAFNAVPQQLWLTDPSNYKILFPGECIDRASPAYRSSTSISPKEAIWALYCRSMLLWNFAHRFNINSYDNRVKEETAVAIHHEARYIETSLDQHTCNLDTHIIYLCREYITKYATRNSLSSQGLDSGLASAPGPLVNRKQIDEWVTNQESVIGRFEASLPHVRPVYSRNDVAFADPSYAPVRAHDLIRRPFNATWFANQLSVYVLLSYYPNDSIESSGRLLRLAKSFLVATDAINAQWPCTYYHTHCEVLRGQLRQACLMARVDPPSPSRLPYPISRSA</sequence>
<evidence type="ECO:0000313" key="1">
    <source>
        <dbReference type="EMBL" id="TFK59921.1"/>
    </source>
</evidence>
<organism evidence="1 2">
    <name type="scientific">Pluteus cervinus</name>
    <dbReference type="NCBI Taxonomy" id="181527"/>
    <lineage>
        <taxon>Eukaryota</taxon>
        <taxon>Fungi</taxon>
        <taxon>Dikarya</taxon>
        <taxon>Basidiomycota</taxon>
        <taxon>Agaricomycotina</taxon>
        <taxon>Agaricomycetes</taxon>
        <taxon>Agaricomycetidae</taxon>
        <taxon>Agaricales</taxon>
        <taxon>Pluteineae</taxon>
        <taxon>Pluteaceae</taxon>
        <taxon>Pluteus</taxon>
    </lineage>
</organism>
<feature type="non-terminal residue" evidence="1">
    <location>
        <position position="1"/>
    </location>
</feature>
<accession>A0ACD3A2Z6</accession>
<dbReference type="EMBL" id="ML208865">
    <property type="protein sequence ID" value="TFK59921.1"/>
    <property type="molecule type" value="Genomic_DNA"/>
</dbReference>